<evidence type="ECO:0000256" key="8">
    <source>
        <dbReference type="ARBA" id="ARBA00023180"/>
    </source>
</evidence>
<keyword evidence="7" id="KW-0675">Receptor</keyword>
<evidence type="ECO:0000313" key="14">
    <source>
        <dbReference type="Proteomes" id="UP000001064"/>
    </source>
</evidence>
<evidence type="ECO:0000313" key="13">
    <source>
        <dbReference type="EMBL" id="EGC31044.1"/>
    </source>
</evidence>
<dbReference type="InParanoid" id="F0ZYD3"/>
<proteinExistence type="inferred from homology"/>
<organism evidence="13 14">
    <name type="scientific">Dictyostelium purpureum</name>
    <name type="common">Slime mold</name>
    <dbReference type="NCBI Taxonomy" id="5786"/>
    <lineage>
        <taxon>Eukaryota</taxon>
        <taxon>Amoebozoa</taxon>
        <taxon>Evosea</taxon>
        <taxon>Eumycetozoa</taxon>
        <taxon>Dictyostelia</taxon>
        <taxon>Dictyosteliales</taxon>
        <taxon>Dictyosteliaceae</taxon>
        <taxon>Dictyostelium</taxon>
    </lineage>
</organism>
<dbReference type="KEGG" id="dpp:DICPUDRAFT_89818"/>
<dbReference type="PROSITE" id="PS50261">
    <property type="entry name" value="G_PROTEIN_RECEP_F2_4"/>
    <property type="match status" value="1"/>
</dbReference>
<feature type="chain" id="PRO_5003262922" description="G-protein coupled receptors family 2 profile 2 domain-containing protein" evidence="11">
    <location>
        <begin position="24"/>
        <end position="623"/>
    </location>
</feature>
<sequence>MKNRNFLLYIIFFIFFLIQTLNSQQIYSIDKTAKCEPYIGETPCDEFLDYDSIYTTATQTQAGSKSLSSNVDLLKVLGEGCNSINTFRTACSFLFPKCVEYKNNNTNEVAAFPVLTCNAQCVNTTNKSCKETGFIINCDKNVTNTTDPLFPIKNQIYNLTSIGGSDNYTIECNNPYLENGWGGVEEDCFILKRHPSTDHAADEKKGYLFVNEKSNCVIPNPVPLFTDKQWTQLYNLSNVLSVLSCLGALYLFITYNVVNPKISQYDKMHGFFNFSIFLQSLSGVIILFAGGPRSLIHDDGARISVWEDPLCSSTGFIFQLSSIMAIEWWVLMAFDLWYRLHFTNKRLNLMKFYVPFTITLALVFSIVPLATKNYRMIRGNMHCWVNTTKLQNGLFWIPLGIALFIGTCFLVGVIIEIYKVVRASKRGGVFLLEVKPILNIVLIFFTFLYLFAFNFYMNDQGDIVYGQIPDYFKCVSTSDKPQDCVIKGPSIGSLGFFIFCIRIYGVYCFFLQGLTPRAKKIWKKSWLLNNKLAKYVKKSLDSSSTSSTNANTSSTKDTSKMGMTTMDSSLSANNPSDDEEDYDPYHVKVSTKNRLSTSLKDIKIASTPNEGNEISDNTTPGNN</sequence>
<evidence type="ECO:0000256" key="10">
    <source>
        <dbReference type="SAM" id="Phobius"/>
    </source>
</evidence>
<dbReference type="OrthoDB" id="20424at2759"/>
<feature type="transmembrane region" description="Helical" evidence="10">
    <location>
        <begin position="436"/>
        <end position="457"/>
    </location>
</feature>
<keyword evidence="3 10" id="KW-0812">Transmembrane</keyword>
<comment type="similarity">
    <text evidence="2">Belongs to the G-protein coupled receptor Fz/Smo family.</text>
</comment>
<dbReference type="AlphaFoldDB" id="F0ZYD3"/>
<evidence type="ECO:0000256" key="4">
    <source>
        <dbReference type="ARBA" id="ARBA00022729"/>
    </source>
</evidence>
<feature type="signal peptide" evidence="11">
    <location>
        <begin position="1"/>
        <end position="23"/>
    </location>
</feature>
<dbReference type="GeneID" id="10508151"/>
<dbReference type="InterPro" id="IPR050949">
    <property type="entry name" value="GPCR_Fz/Smo-like"/>
</dbReference>
<dbReference type="GO" id="GO:0007166">
    <property type="term" value="P:cell surface receptor signaling pathway"/>
    <property type="evidence" value="ECO:0007669"/>
    <property type="project" value="InterPro"/>
</dbReference>
<evidence type="ECO:0000256" key="6">
    <source>
        <dbReference type="ARBA" id="ARBA00023136"/>
    </source>
</evidence>
<keyword evidence="14" id="KW-1185">Reference proteome</keyword>
<feature type="transmembrane region" description="Helical" evidence="10">
    <location>
        <begin position="352"/>
        <end position="371"/>
    </location>
</feature>
<keyword evidence="8" id="KW-0325">Glycoprotein</keyword>
<protein>
    <recommendedName>
        <fullName evidence="12">G-protein coupled receptors family 2 profile 2 domain-containing protein</fullName>
    </recommendedName>
</protein>
<dbReference type="PANTHER" id="PTHR31787:SF10">
    <property type="entry name" value="FRIZZLED AND SMOOTHENED-LIKE PROTEIN L-RELATED"/>
    <property type="match status" value="1"/>
</dbReference>
<dbReference type="RefSeq" id="XP_003292432.1">
    <property type="nucleotide sequence ID" value="XM_003292384.1"/>
</dbReference>
<gene>
    <name evidence="13" type="ORF">DICPUDRAFT_89818</name>
</gene>
<dbReference type="STRING" id="5786.F0ZYD3"/>
<feature type="region of interest" description="Disordered" evidence="9">
    <location>
        <begin position="599"/>
        <end position="623"/>
    </location>
</feature>
<dbReference type="VEuPathDB" id="AmoebaDB:DICPUDRAFT_89818"/>
<name>F0ZYD3_DICPU</name>
<comment type="subcellular location">
    <subcellularLocation>
        <location evidence="1">Membrane</location>
        <topology evidence="1">Multi-pass membrane protein</topology>
    </subcellularLocation>
</comment>
<feature type="transmembrane region" description="Helical" evidence="10">
    <location>
        <begin position="491"/>
        <end position="514"/>
    </location>
</feature>
<reference evidence="14" key="1">
    <citation type="journal article" date="2011" name="Genome Biol.">
        <title>Comparative genomics of the social amoebae Dictyostelium discoideum and Dictyostelium purpureum.</title>
        <authorList>
            <consortium name="US DOE Joint Genome Institute (JGI-PGF)"/>
            <person name="Sucgang R."/>
            <person name="Kuo A."/>
            <person name="Tian X."/>
            <person name="Salerno W."/>
            <person name="Parikh A."/>
            <person name="Feasley C.L."/>
            <person name="Dalin E."/>
            <person name="Tu H."/>
            <person name="Huang E."/>
            <person name="Barry K."/>
            <person name="Lindquist E."/>
            <person name="Shapiro H."/>
            <person name="Bruce D."/>
            <person name="Schmutz J."/>
            <person name="Salamov A."/>
            <person name="Fey P."/>
            <person name="Gaudet P."/>
            <person name="Anjard C."/>
            <person name="Babu M.M."/>
            <person name="Basu S."/>
            <person name="Bushmanova Y."/>
            <person name="van der Wel H."/>
            <person name="Katoh-Kurasawa M."/>
            <person name="Dinh C."/>
            <person name="Coutinho P.M."/>
            <person name="Saito T."/>
            <person name="Elias M."/>
            <person name="Schaap P."/>
            <person name="Kay R.R."/>
            <person name="Henrissat B."/>
            <person name="Eichinger L."/>
            <person name="Rivero F."/>
            <person name="Putnam N.H."/>
            <person name="West C.M."/>
            <person name="Loomis W.F."/>
            <person name="Chisholm R.L."/>
            <person name="Shaulsky G."/>
            <person name="Strassmann J.E."/>
            <person name="Queller D.C."/>
            <person name="Kuspa A."/>
            <person name="Grigoriev I.V."/>
        </authorList>
    </citation>
    <scope>NUCLEOTIDE SEQUENCE [LARGE SCALE GENOMIC DNA]</scope>
    <source>
        <strain evidence="14">QSDP1</strain>
    </source>
</reference>
<keyword evidence="4 11" id="KW-0732">Signal</keyword>
<evidence type="ECO:0000256" key="7">
    <source>
        <dbReference type="ARBA" id="ARBA00023170"/>
    </source>
</evidence>
<evidence type="ECO:0000256" key="1">
    <source>
        <dbReference type="ARBA" id="ARBA00004141"/>
    </source>
</evidence>
<feature type="region of interest" description="Disordered" evidence="9">
    <location>
        <begin position="542"/>
        <end position="585"/>
    </location>
</feature>
<dbReference type="GO" id="GO:0016020">
    <property type="term" value="C:membrane"/>
    <property type="evidence" value="ECO:0007669"/>
    <property type="project" value="UniProtKB-SubCell"/>
</dbReference>
<dbReference type="eggNOG" id="ENOG502RF31">
    <property type="taxonomic scope" value="Eukaryota"/>
</dbReference>
<feature type="transmembrane region" description="Helical" evidence="10">
    <location>
        <begin position="270"/>
        <end position="290"/>
    </location>
</feature>
<evidence type="ECO:0000259" key="12">
    <source>
        <dbReference type="PROSITE" id="PS50261"/>
    </source>
</evidence>
<feature type="transmembrane region" description="Helical" evidence="10">
    <location>
        <begin position="239"/>
        <end position="258"/>
    </location>
</feature>
<feature type="domain" description="G-protein coupled receptors family 2 profile 2" evidence="12">
    <location>
        <begin position="230"/>
        <end position="477"/>
    </location>
</feature>
<dbReference type="EMBL" id="GL871281">
    <property type="protein sequence ID" value="EGC31044.1"/>
    <property type="molecule type" value="Genomic_DNA"/>
</dbReference>
<dbReference type="GO" id="GO:0004888">
    <property type="term" value="F:transmembrane signaling receptor activity"/>
    <property type="evidence" value="ECO:0007669"/>
    <property type="project" value="InterPro"/>
</dbReference>
<dbReference type="FunCoup" id="F0ZYD3">
    <property type="interactions" value="11"/>
</dbReference>
<dbReference type="Gene3D" id="1.20.1070.10">
    <property type="entry name" value="Rhodopsin 7-helix transmembrane proteins"/>
    <property type="match status" value="1"/>
</dbReference>
<evidence type="ECO:0000256" key="9">
    <source>
        <dbReference type="SAM" id="MobiDB-lite"/>
    </source>
</evidence>
<feature type="compositionally biased region" description="Low complexity" evidence="9">
    <location>
        <begin position="542"/>
        <end position="556"/>
    </location>
</feature>
<dbReference type="Proteomes" id="UP000001064">
    <property type="component" value="Unassembled WGS sequence"/>
</dbReference>
<evidence type="ECO:0000256" key="3">
    <source>
        <dbReference type="ARBA" id="ARBA00022692"/>
    </source>
</evidence>
<dbReference type="PANTHER" id="PTHR31787">
    <property type="entry name" value="G-PROTEIN-COUPLED RECEPTOR GPCR FAMILY PROTEIN"/>
    <property type="match status" value="1"/>
</dbReference>
<evidence type="ECO:0000256" key="2">
    <source>
        <dbReference type="ARBA" id="ARBA00008077"/>
    </source>
</evidence>
<keyword evidence="5 10" id="KW-1133">Transmembrane helix</keyword>
<accession>F0ZYD3</accession>
<feature type="compositionally biased region" description="Polar residues" evidence="9">
    <location>
        <begin position="606"/>
        <end position="623"/>
    </location>
</feature>
<feature type="transmembrane region" description="Helical" evidence="10">
    <location>
        <begin position="394"/>
        <end position="415"/>
    </location>
</feature>
<feature type="transmembrane region" description="Helical" evidence="10">
    <location>
        <begin position="316"/>
        <end position="340"/>
    </location>
</feature>
<dbReference type="OMA" id="IFCIRIY"/>
<keyword evidence="6 10" id="KW-0472">Membrane</keyword>
<feature type="compositionally biased region" description="Polar residues" evidence="9">
    <location>
        <begin position="561"/>
        <end position="575"/>
    </location>
</feature>
<dbReference type="InterPro" id="IPR017981">
    <property type="entry name" value="GPCR_2-like_7TM"/>
</dbReference>
<evidence type="ECO:0000256" key="11">
    <source>
        <dbReference type="SAM" id="SignalP"/>
    </source>
</evidence>
<evidence type="ECO:0000256" key="5">
    <source>
        <dbReference type="ARBA" id="ARBA00022989"/>
    </source>
</evidence>